<dbReference type="PANTHER" id="PTHR30558">
    <property type="entry name" value="EXBD MEMBRANE COMPONENT OF PMF-DRIVEN MACROMOLECULE IMPORT SYSTEM"/>
    <property type="match status" value="1"/>
</dbReference>
<evidence type="ECO:0000256" key="8">
    <source>
        <dbReference type="SAM" id="MobiDB-lite"/>
    </source>
</evidence>
<dbReference type="OrthoDB" id="952702at2"/>
<dbReference type="RefSeq" id="WP_144886359.1">
    <property type="nucleotide sequence ID" value="NZ_VLLE01000004.1"/>
</dbReference>
<comment type="caution">
    <text evidence="9">The sequence shown here is derived from an EMBL/GenBank/DDBJ whole genome shotgun (WGS) entry which is preliminary data.</text>
</comment>
<proteinExistence type="inferred from homology"/>
<keyword evidence="7" id="KW-0813">Transport</keyword>
<comment type="subcellular location">
    <subcellularLocation>
        <location evidence="1">Cell membrane</location>
        <topology evidence="1">Single-pass membrane protein</topology>
    </subcellularLocation>
    <subcellularLocation>
        <location evidence="7">Cell membrane</location>
        <topology evidence="7">Single-pass type II membrane protein</topology>
    </subcellularLocation>
</comment>
<dbReference type="InterPro" id="IPR003400">
    <property type="entry name" value="ExbD"/>
</dbReference>
<dbReference type="EMBL" id="VLLE01000004">
    <property type="protein sequence ID" value="TWI81151.1"/>
    <property type="molecule type" value="Genomic_DNA"/>
</dbReference>
<dbReference type="GO" id="GO:0022857">
    <property type="term" value="F:transmembrane transporter activity"/>
    <property type="evidence" value="ECO:0007669"/>
    <property type="project" value="InterPro"/>
</dbReference>
<dbReference type="GO" id="GO:0015031">
    <property type="term" value="P:protein transport"/>
    <property type="evidence" value="ECO:0007669"/>
    <property type="project" value="UniProtKB-KW"/>
</dbReference>
<feature type="compositionally biased region" description="Basic residues" evidence="8">
    <location>
        <begin position="12"/>
        <end position="23"/>
    </location>
</feature>
<reference evidence="9 10" key="1">
    <citation type="journal article" date="2015" name="Stand. Genomic Sci.">
        <title>Genomic Encyclopedia of Bacterial and Archaeal Type Strains, Phase III: the genomes of soil and plant-associated and newly described type strains.</title>
        <authorList>
            <person name="Whitman W.B."/>
            <person name="Woyke T."/>
            <person name="Klenk H.P."/>
            <person name="Zhou Y."/>
            <person name="Lilburn T.G."/>
            <person name="Beck B.J."/>
            <person name="De Vos P."/>
            <person name="Vandamme P."/>
            <person name="Eisen J.A."/>
            <person name="Garrity G."/>
            <person name="Hugenholtz P."/>
            <person name="Kyrpides N.C."/>
        </authorList>
    </citation>
    <scope>NUCLEOTIDE SEQUENCE [LARGE SCALE GENOMIC DNA]</scope>
    <source>
        <strain evidence="9 10">CGMCC 1.7271</strain>
    </source>
</reference>
<evidence type="ECO:0000256" key="1">
    <source>
        <dbReference type="ARBA" id="ARBA00004162"/>
    </source>
</evidence>
<evidence type="ECO:0000256" key="6">
    <source>
        <dbReference type="ARBA" id="ARBA00023136"/>
    </source>
</evidence>
<evidence type="ECO:0000256" key="5">
    <source>
        <dbReference type="ARBA" id="ARBA00022989"/>
    </source>
</evidence>
<dbReference type="Proteomes" id="UP000316167">
    <property type="component" value="Unassembled WGS sequence"/>
</dbReference>
<protein>
    <submittedName>
        <fullName evidence="9">Biopolymer transport protein ExbD</fullName>
    </submittedName>
</protein>
<dbReference type="AlphaFoldDB" id="A0A562SIQ5"/>
<gene>
    <name evidence="9" type="ORF">IQ13_2166</name>
</gene>
<dbReference type="GO" id="GO:0005886">
    <property type="term" value="C:plasma membrane"/>
    <property type="evidence" value="ECO:0007669"/>
    <property type="project" value="UniProtKB-SubCell"/>
</dbReference>
<dbReference type="PANTHER" id="PTHR30558:SF3">
    <property type="entry name" value="BIOPOLYMER TRANSPORT PROTEIN EXBD-RELATED"/>
    <property type="match status" value="1"/>
</dbReference>
<evidence type="ECO:0000256" key="7">
    <source>
        <dbReference type="RuleBase" id="RU003879"/>
    </source>
</evidence>
<evidence type="ECO:0000256" key="4">
    <source>
        <dbReference type="ARBA" id="ARBA00022692"/>
    </source>
</evidence>
<sequence>MAEIAQDSGGGGHKKGPGVKKQARKDARVDMTPMVDLGFLLITFFIFTTTINSPKAFKLNVPDDSAKDEEQTQAKASGAFTVLLSKSNHVYYYEGQLQSDGSNFKSSNFKEIRNELLRKKGSTAEKDLVVIIKPNEEANYKNVVDMLDEMQILEIKRYAVVDIAEGENALIRVTEGTSAPAPAAGGK</sequence>
<evidence type="ECO:0000313" key="9">
    <source>
        <dbReference type="EMBL" id="TWI81151.1"/>
    </source>
</evidence>
<dbReference type="Pfam" id="PF02472">
    <property type="entry name" value="ExbD"/>
    <property type="match status" value="1"/>
</dbReference>
<evidence type="ECO:0000256" key="2">
    <source>
        <dbReference type="ARBA" id="ARBA00005811"/>
    </source>
</evidence>
<comment type="similarity">
    <text evidence="2 7">Belongs to the ExbD/TolR family.</text>
</comment>
<keyword evidence="5" id="KW-1133">Transmembrane helix</keyword>
<name>A0A562SIQ5_9BACT</name>
<organism evidence="9 10">
    <name type="scientific">Lacibacter cauensis</name>
    <dbReference type="NCBI Taxonomy" id="510947"/>
    <lineage>
        <taxon>Bacteria</taxon>
        <taxon>Pseudomonadati</taxon>
        <taxon>Bacteroidota</taxon>
        <taxon>Chitinophagia</taxon>
        <taxon>Chitinophagales</taxon>
        <taxon>Chitinophagaceae</taxon>
        <taxon>Lacibacter</taxon>
    </lineage>
</organism>
<keyword evidence="3" id="KW-1003">Cell membrane</keyword>
<feature type="region of interest" description="Disordered" evidence="8">
    <location>
        <begin position="1"/>
        <end position="26"/>
    </location>
</feature>
<evidence type="ECO:0000313" key="10">
    <source>
        <dbReference type="Proteomes" id="UP000316167"/>
    </source>
</evidence>
<keyword evidence="7" id="KW-0653">Protein transport</keyword>
<keyword evidence="6" id="KW-0472">Membrane</keyword>
<keyword evidence="4 7" id="KW-0812">Transmembrane</keyword>
<accession>A0A562SIQ5</accession>
<evidence type="ECO:0000256" key="3">
    <source>
        <dbReference type="ARBA" id="ARBA00022475"/>
    </source>
</evidence>
<keyword evidence="10" id="KW-1185">Reference proteome</keyword>